<evidence type="ECO:0000256" key="2">
    <source>
        <dbReference type="ARBA" id="ARBA00022630"/>
    </source>
</evidence>
<dbReference type="PANTHER" id="PTHR42973">
    <property type="entry name" value="BINDING OXIDOREDUCTASE, PUTATIVE (AFU_ORTHOLOGUE AFUA_1G17690)-RELATED"/>
    <property type="match status" value="1"/>
</dbReference>
<evidence type="ECO:0000313" key="8">
    <source>
        <dbReference type="Proteomes" id="UP000800200"/>
    </source>
</evidence>
<evidence type="ECO:0000256" key="3">
    <source>
        <dbReference type="ARBA" id="ARBA00022827"/>
    </source>
</evidence>
<dbReference type="Pfam" id="PF08031">
    <property type="entry name" value="BBE"/>
    <property type="match status" value="1"/>
</dbReference>
<name>A0A6A6ET96_9PEZI</name>
<organism evidence="7 8">
    <name type="scientific">Zopfia rhizophila CBS 207.26</name>
    <dbReference type="NCBI Taxonomy" id="1314779"/>
    <lineage>
        <taxon>Eukaryota</taxon>
        <taxon>Fungi</taxon>
        <taxon>Dikarya</taxon>
        <taxon>Ascomycota</taxon>
        <taxon>Pezizomycotina</taxon>
        <taxon>Dothideomycetes</taxon>
        <taxon>Dothideomycetes incertae sedis</taxon>
        <taxon>Zopfiaceae</taxon>
        <taxon>Zopfia</taxon>
    </lineage>
</organism>
<gene>
    <name evidence="7" type="ORF">K469DRAFT_686444</name>
</gene>
<dbReference type="InterPro" id="IPR006094">
    <property type="entry name" value="Oxid_FAD_bind_N"/>
</dbReference>
<keyword evidence="2" id="KW-0285">Flavoprotein</keyword>
<feature type="signal peptide" evidence="5">
    <location>
        <begin position="1"/>
        <end position="20"/>
    </location>
</feature>
<sequence>MNFLYLFEVIIILFSDPLHALPGTTTAPLGCRKLKTDTDWPSFSEWKDALPGVVATNGSDKYGPLPDYRLQARSVAEVQQAVRFAKKHNIRLTVLTTGHDQLLRSDAGSGLLIDLSLFQGSYVIPSYTATKEGLPFVGIGAESHPIKLIEGRRAAVSFGPAVAGLPLNYVVSKSGLFTVSGGAGTVAVGGGWGQNGGYGPLTAQYGLGVDQWLEALVVTPDGELRVANSEVNADLFWAIRGGGGGTFGIVVQATWKAYPNVPITGFNWYINSTLNASDVKPGTYPTSEALRYILSQSPSLYDKGISATFYVFPKTIRGFAIHPGHQAGIDKANAVWGPILSNMSSLPGITPFQTRPFEFANYKDFFEGTYGTLVPQPTTPEERRNRGLIPYDSRLLSAEHLTSPNITEALSETGGSIGVQLTSPGLRVGDGSSTSANPGWRKAVALVIAYKTNTTNADGLRRLAPDMGTYINEASVTQEDWSSAFWGSNYPRLSELKRKFDPNMTLWISPGINADYMRVVDGRACLVEPASLAPSERPPSTERRYAADLSVDRHFLFGEQEITGKTYPAPGTELGLQPA</sequence>
<evidence type="ECO:0000259" key="6">
    <source>
        <dbReference type="PROSITE" id="PS51387"/>
    </source>
</evidence>
<dbReference type="OrthoDB" id="9983560at2759"/>
<keyword evidence="5" id="KW-0732">Signal</keyword>
<dbReference type="PROSITE" id="PS51387">
    <property type="entry name" value="FAD_PCMH"/>
    <property type="match status" value="1"/>
</dbReference>
<dbReference type="InterPro" id="IPR016166">
    <property type="entry name" value="FAD-bd_PCMH"/>
</dbReference>
<dbReference type="GO" id="GO:0071949">
    <property type="term" value="F:FAD binding"/>
    <property type="evidence" value="ECO:0007669"/>
    <property type="project" value="InterPro"/>
</dbReference>
<evidence type="ECO:0000256" key="1">
    <source>
        <dbReference type="ARBA" id="ARBA00005466"/>
    </source>
</evidence>
<dbReference type="InterPro" id="IPR012951">
    <property type="entry name" value="BBE"/>
</dbReference>
<dbReference type="PANTHER" id="PTHR42973:SF7">
    <property type="entry name" value="FAD-BINDING PCMH-TYPE DOMAIN-CONTAINING PROTEIN"/>
    <property type="match status" value="1"/>
</dbReference>
<evidence type="ECO:0000256" key="4">
    <source>
        <dbReference type="ARBA" id="ARBA00023002"/>
    </source>
</evidence>
<keyword evidence="3" id="KW-0274">FAD</keyword>
<accession>A0A6A6ET96</accession>
<dbReference type="InterPro" id="IPR016169">
    <property type="entry name" value="FAD-bd_PCMH_sub2"/>
</dbReference>
<feature type="chain" id="PRO_5025582801" evidence="5">
    <location>
        <begin position="21"/>
        <end position="579"/>
    </location>
</feature>
<dbReference type="EMBL" id="ML994611">
    <property type="protein sequence ID" value="KAF2194405.1"/>
    <property type="molecule type" value="Genomic_DNA"/>
</dbReference>
<comment type="similarity">
    <text evidence="1">Belongs to the oxygen-dependent FAD-linked oxidoreductase family.</text>
</comment>
<protein>
    <submittedName>
        <fullName evidence="7">FAD-binding domain-containing protein</fullName>
    </submittedName>
</protein>
<evidence type="ECO:0000256" key="5">
    <source>
        <dbReference type="SAM" id="SignalP"/>
    </source>
</evidence>
<evidence type="ECO:0000313" key="7">
    <source>
        <dbReference type="EMBL" id="KAF2194405.1"/>
    </source>
</evidence>
<keyword evidence="8" id="KW-1185">Reference proteome</keyword>
<feature type="domain" description="FAD-binding PCMH-type" evidence="6">
    <location>
        <begin position="62"/>
        <end position="260"/>
    </location>
</feature>
<dbReference type="Pfam" id="PF01565">
    <property type="entry name" value="FAD_binding_4"/>
    <property type="match status" value="1"/>
</dbReference>
<dbReference type="GO" id="GO:0016491">
    <property type="term" value="F:oxidoreductase activity"/>
    <property type="evidence" value="ECO:0007669"/>
    <property type="project" value="UniProtKB-KW"/>
</dbReference>
<dbReference type="InterPro" id="IPR050416">
    <property type="entry name" value="FAD-linked_Oxidoreductase"/>
</dbReference>
<dbReference type="AlphaFoldDB" id="A0A6A6ET96"/>
<proteinExistence type="inferred from homology"/>
<dbReference type="Gene3D" id="3.30.465.10">
    <property type="match status" value="2"/>
</dbReference>
<dbReference type="InterPro" id="IPR036318">
    <property type="entry name" value="FAD-bd_PCMH-like_sf"/>
</dbReference>
<reference evidence="7" key="1">
    <citation type="journal article" date="2020" name="Stud. Mycol.">
        <title>101 Dothideomycetes genomes: a test case for predicting lifestyles and emergence of pathogens.</title>
        <authorList>
            <person name="Haridas S."/>
            <person name="Albert R."/>
            <person name="Binder M."/>
            <person name="Bloem J."/>
            <person name="Labutti K."/>
            <person name="Salamov A."/>
            <person name="Andreopoulos B."/>
            <person name="Baker S."/>
            <person name="Barry K."/>
            <person name="Bills G."/>
            <person name="Bluhm B."/>
            <person name="Cannon C."/>
            <person name="Castanera R."/>
            <person name="Culley D."/>
            <person name="Daum C."/>
            <person name="Ezra D."/>
            <person name="Gonzalez J."/>
            <person name="Henrissat B."/>
            <person name="Kuo A."/>
            <person name="Liang C."/>
            <person name="Lipzen A."/>
            <person name="Lutzoni F."/>
            <person name="Magnuson J."/>
            <person name="Mondo S."/>
            <person name="Nolan M."/>
            <person name="Ohm R."/>
            <person name="Pangilinan J."/>
            <person name="Park H.-J."/>
            <person name="Ramirez L."/>
            <person name="Alfaro M."/>
            <person name="Sun H."/>
            <person name="Tritt A."/>
            <person name="Yoshinaga Y."/>
            <person name="Zwiers L.-H."/>
            <person name="Turgeon B."/>
            <person name="Goodwin S."/>
            <person name="Spatafora J."/>
            <person name="Crous P."/>
            <person name="Grigoriev I."/>
        </authorList>
    </citation>
    <scope>NUCLEOTIDE SEQUENCE</scope>
    <source>
        <strain evidence="7">CBS 207.26</strain>
    </source>
</reference>
<keyword evidence="4" id="KW-0560">Oxidoreductase</keyword>
<dbReference type="Proteomes" id="UP000800200">
    <property type="component" value="Unassembled WGS sequence"/>
</dbReference>
<dbReference type="SUPFAM" id="SSF56176">
    <property type="entry name" value="FAD-binding/transporter-associated domain-like"/>
    <property type="match status" value="1"/>
</dbReference>